<evidence type="ECO:0000313" key="4">
    <source>
        <dbReference type="Proteomes" id="UP001447188"/>
    </source>
</evidence>
<feature type="transmembrane region" description="Helical" evidence="1">
    <location>
        <begin position="204"/>
        <end position="225"/>
    </location>
</feature>
<proteinExistence type="predicted"/>
<feature type="chain" id="PRO_5046381692" description="Wax synthase domain-containing protein" evidence="2">
    <location>
        <begin position="20"/>
        <end position="467"/>
    </location>
</feature>
<keyword evidence="4" id="KW-1185">Reference proteome</keyword>
<comment type="caution">
    <text evidence="3">The sequence shown here is derived from an EMBL/GenBank/DDBJ whole genome shotgun (WGS) entry which is preliminary data.</text>
</comment>
<reference evidence="3 4" key="1">
    <citation type="submission" date="2024-02" db="EMBL/GenBank/DDBJ databases">
        <title>Discinaceae phylogenomics.</title>
        <authorList>
            <person name="Dirks A.C."/>
            <person name="James T.Y."/>
        </authorList>
    </citation>
    <scope>NUCLEOTIDE SEQUENCE [LARGE SCALE GENOMIC DNA]</scope>
    <source>
        <strain evidence="3 4">ACD0624</strain>
    </source>
</reference>
<evidence type="ECO:0000256" key="2">
    <source>
        <dbReference type="SAM" id="SignalP"/>
    </source>
</evidence>
<accession>A0ABR3G7F2</accession>
<feature type="signal peptide" evidence="2">
    <location>
        <begin position="1"/>
        <end position="19"/>
    </location>
</feature>
<feature type="transmembrane region" description="Helical" evidence="1">
    <location>
        <begin position="420"/>
        <end position="440"/>
    </location>
</feature>
<keyword evidence="1" id="KW-0472">Membrane</keyword>
<dbReference type="PANTHER" id="PTHR35043">
    <property type="entry name" value="TRANSCRIPTION FACTOR DOMAIN-CONTAINING PROTEIN"/>
    <property type="match status" value="1"/>
</dbReference>
<evidence type="ECO:0000256" key="1">
    <source>
        <dbReference type="SAM" id="Phobius"/>
    </source>
</evidence>
<sequence>MAFIYSAVFLVLTTTPVSAIPISSATNTEPIFQPEPIGRGTVGLLTTCLATYFLCVWTAVHPNIIPNPTFSRTSTYKITLMILSAIVPEHLVIYSYGQWRSAKQVREAWLKQFKIKKGEDGDIGMEGGFFVVMGGVAVGKECNRATLTAKGFQEYLSHISITDLRKDIICEKGKAGLVVKMIVSLQTSWFMIGCAIRVTEGLPVTLMEIHAMVQILSGVMIYMFWLHKPLDARDPILLDTALYPPPRTGELMGDISSETEVTVDKFPETKIWDPERHYTTEDKRSGTLNPILKAISDTYDFVPHTYFKLFQLAFLMTINGACHATAWNLQFPTDIECWLWRGACVSICVIPWLQVILVKTAGGTERSFHLLWELRFQKEGLMADVWRAIVRGTSEFFGPIQGMDQGLSVMAVVKLLFKGWVLVNTAGLAWAYGISVWFVAVEALVSTRSLPIGAYTTPLWSNYVPQI</sequence>
<dbReference type="Proteomes" id="UP001447188">
    <property type="component" value="Unassembled WGS sequence"/>
</dbReference>
<feature type="transmembrane region" description="Helical" evidence="1">
    <location>
        <begin position="175"/>
        <end position="198"/>
    </location>
</feature>
<dbReference type="EMBL" id="JBBBZM010000203">
    <property type="protein sequence ID" value="KAL0631877.1"/>
    <property type="molecule type" value="Genomic_DNA"/>
</dbReference>
<keyword evidence="1" id="KW-1133">Transmembrane helix</keyword>
<keyword evidence="1" id="KW-0812">Transmembrane</keyword>
<keyword evidence="2" id="KW-0732">Signal</keyword>
<feature type="transmembrane region" description="Helical" evidence="1">
    <location>
        <begin position="43"/>
        <end position="60"/>
    </location>
</feature>
<evidence type="ECO:0000313" key="3">
    <source>
        <dbReference type="EMBL" id="KAL0631877.1"/>
    </source>
</evidence>
<name>A0ABR3G7F2_9PEZI</name>
<protein>
    <recommendedName>
        <fullName evidence="5">Wax synthase domain-containing protein</fullName>
    </recommendedName>
</protein>
<organism evidence="3 4">
    <name type="scientific">Discina gigas</name>
    <dbReference type="NCBI Taxonomy" id="1032678"/>
    <lineage>
        <taxon>Eukaryota</taxon>
        <taxon>Fungi</taxon>
        <taxon>Dikarya</taxon>
        <taxon>Ascomycota</taxon>
        <taxon>Pezizomycotina</taxon>
        <taxon>Pezizomycetes</taxon>
        <taxon>Pezizales</taxon>
        <taxon>Discinaceae</taxon>
        <taxon>Discina</taxon>
    </lineage>
</organism>
<evidence type="ECO:0008006" key="5">
    <source>
        <dbReference type="Google" id="ProtNLM"/>
    </source>
</evidence>
<gene>
    <name evidence="3" type="ORF">Q9L58_009262</name>
</gene>
<dbReference type="PANTHER" id="PTHR35043:SF7">
    <property type="entry name" value="TRANSCRIPTION FACTOR DOMAIN-CONTAINING PROTEIN"/>
    <property type="match status" value="1"/>
</dbReference>